<organism evidence="5 6">
    <name type="scientific">Arthrobacter zhaoxinii</name>
    <dbReference type="NCBI Taxonomy" id="2964616"/>
    <lineage>
        <taxon>Bacteria</taxon>
        <taxon>Bacillati</taxon>
        <taxon>Actinomycetota</taxon>
        <taxon>Actinomycetes</taxon>
        <taxon>Micrococcales</taxon>
        <taxon>Micrococcaceae</taxon>
        <taxon>Arthrobacter</taxon>
    </lineage>
</organism>
<keyword evidence="2" id="KW-1133">Transmembrane helix</keyword>
<proteinExistence type="predicted"/>
<accession>A0ABY5YS85</accession>
<evidence type="ECO:0000313" key="5">
    <source>
        <dbReference type="EMBL" id="UWX97788.1"/>
    </source>
</evidence>
<dbReference type="Proteomes" id="UP001059859">
    <property type="component" value="Chromosome"/>
</dbReference>
<feature type="transmembrane region" description="Helical" evidence="2">
    <location>
        <begin position="334"/>
        <end position="354"/>
    </location>
</feature>
<feature type="transmembrane region" description="Helical" evidence="2">
    <location>
        <begin position="231"/>
        <end position="256"/>
    </location>
</feature>
<dbReference type="Pfam" id="PF25592">
    <property type="entry name" value="DUF7937"/>
    <property type="match status" value="1"/>
</dbReference>
<protein>
    <submittedName>
        <fullName evidence="5">Uncharacterized protein</fullName>
    </submittedName>
</protein>
<feature type="domain" description="DUF7937" evidence="4">
    <location>
        <begin position="92"/>
        <end position="499"/>
    </location>
</feature>
<evidence type="ECO:0000259" key="4">
    <source>
        <dbReference type="Pfam" id="PF25592"/>
    </source>
</evidence>
<feature type="transmembrane region" description="Helical" evidence="2">
    <location>
        <begin position="93"/>
        <end position="110"/>
    </location>
</feature>
<feature type="transmembrane region" description="Helical" evidence="2">
    <location>
        <begin position="404"/>
        <end position="428"/>
    </location>
</feature>
<feature type="transmembrane region" description="Helical" evidence="2">
    <location>
        <begin position="192"/>
        <end position="211"/>
    </location>
</feature>
<feature type="transmembrane region" description="Helical" evidence="2">
    <location>
        <begin position="268"/>
        <end position="295"/>
    </location>
</feature>
<keyword evidence="2" id="KW-0812">Transmembrane</keyword>
<dbReference type="InterPro" id="IPR057893">
    <property type="entry name" value="LRV_2"/>
</dbReference>
<feature type="compositionally biased region" description="Low complexity" evidence="1">
    <location>
        <begin position="35"/>
        <end position="62"/>
    </location>
</feature>
<evidence type="ECO:0000256" key="1">
    <source>
        <dbReference type="SAM" id="MobiDB-lite"/>
    </source>
</evidence>
<dbReference type="InterPro" id="IPR057697">
    <property type="entry name" value="DUF7937"/>
</dbReference>
<feature type="transmembrane region" description="Helical" evidence="2">
    <location>
        <begin position="167"/>
        <end position="186"/>
    </location>
</feature>
<keyword evidence="2" id="KW-0472">Membrane</keyword>
<feature type="transmembrane region" description="Helical" evidence="2">
    <location>
        <begin position="435"/>
        <end position="457"/>
    </location>
</feature>
<feature type="transmembrane region" description="Helical" evidence="2">
    <location>
        <begin position="477"/>
        <end position="499"/>
    </location>
</feature>
<dbReference type="EMBL" id="CP104275">
    <property type="protein sequence ID" value="UWX97788.1"/>
    <property type="molecule type" value="Genomic_DNA"/>
</dbReference>
<dbReference type="RefSeq" id="WP_260652962.1">
    <property type="nucleotide sequence ID" value="NZ_CP104275.1"/>
</dbReference>
<feature type="transmembrane region" description="Helical" evidence="2">
    <location>
        <begin position="130"/>
        <end position="147"/>
    </location>
</feature>
<feature type="compositionally biased region" description="Low complexity" evidence="1">
    <location>
        <begin position="602"/>
        <end position="620"/>
    </location>
</feature>
<evidence type="ECO:0000313" key="6">
    <source>
        <dbReference type="Proteomes" id="UP001059859"/>
    </source>
</evidence>
<sequence length="695" mass="72597">MAGTPDAGPTVEPQLAAVGPSGQPVQGYGAPGQPPYGQHGQPPFGQPGQPIQQQRQEQQYPGNSTSGYGQVQAPTQVGAKRPSAFAGVPVSDYVRDGLAVLALFASLFMTWSSGSSYEDDGSKAGTRVDVLLITLLSILSVGVSYLWRAGVFGPTIGYRRIQDIRLLANLPYVLLVLVYFALSMLSEFGFDGVRYLDGAVAFGLAGALLAAQPRRGEIAPGDVDAARHRRWLFVMLGIVGLAAVTTMVQVITFALSAADYASAASDSFWAYMVAQSLAALLSVAVLALVALKVFLGSDAWRFTGVALGVGAAFLSVLVLLGVDSVGLGYFPGSAWFSILLWMAFGAAVSAPSVARTTHRTAVAPGDRLTALRPVLVLTLILASALAVLMLVGLGQTVVEDLDGVATWSVGLVLALLLAAATVVVVKLAGRDERSAFVMGSVYAGAVFVLSLILMILFEVQDFDQASSMEYVLLPTGSVRQLIMVLAWVMPFAALAVLWLEKASRAHFKSLPASGNTVNGFAFEGAPAQAQQPGIPTPQAFYAGQQHQIPQQGQPVQQQPAPATAAQESAVPAVEVHEPTAPVEEPAVQPTHAQEQAPVQGSAPAQEQAPVQDAAAEPAPAQDEEDTVRPTPAADPDAALLAEAADPATPLTRLQELATHPRARVAVAGNPSTYPALLAWLSQLGDPAVNEALGRR</sequence>
<name>A0ABY5YS85_9MICC</name>
<reference evidence="5" key="1">
    <citation type="submission" date="2022-09" db="EMBL/GenBank/DDBJ databases">
        <title>Novel species in genus Arthrobacter.</title>
        <authorList>
            <person name="Liu Y."/>
        </authorList>
    </citation>
    <scope>NUCLEOTIDE SEQUENCE</scope>
    <source>
        <strain evidence="5">Zg-Y815</strain>
    </source>
</reference>
<feature type="domain" description="Leucine rich repeat variant" evidence="3">
    <location>
        <begin position="639"/>
        <end position="695"/>
    </location>
</feature>
<feature type="transmembrane region" description="Helical" evidence="2">
    <location>
        <begin position="302"/>
        <end position="322"/>
    </location>
</feature>
<dbReference type="Pfam" id="PF25591">
    <property type="entry name" value="LRV_2"/>
    <property type="match status" value="1"/>
</dbReference>
<feature type="region of interest" description="Disordered" evidence="1">
    <location>
        <begin position="1"/>
        <end position="71"/>
    </location>
</feature>
<evidence type="ECO:0000259" key="3">
    <source>
        <dbReference type="Pfam" id="PF25591"/>
    </source>
</evidence>
<keyword evidence="6" id="KW-1185">Reference proteome</keyword>
<evidence type="ECO:0000256" key="2">
    <source>
        <dbReference type="SAM" id="Phobius"/>
    </source>
</evidence>
<feature type="compositionally biased region" description="Low complexity" evidence="1">
    <location>
        <begin position="544"/>
        <end position="572"/>
    </location>
</feature>
<feature type="region of interest" description="Disordered" evidence="1">
    <location>
        <begin position="544"/>
        <end position="632"/>
    </location>
</feature>
<gene>
    <name evidence="5" type="ORF">N2K95_03635</name>
</gene>
<feature type="transmembrane region" description="Helical" evidence="2">
    <location>
        <begin position="374"/>
        <end position="398"/>
    </location>
</feature>